<evidence type="ECO:0000313" key="2">
    <source>
        <dbReference type="Proteomes" id="UP000239539"/>
    </source>
</evidence>
<dbReference type="EMBL" id="PVNO01000027">
    <property type="protein sequence ID" value="PRO68149.1"/>
    <property type="molecule type" value="Genomic_DNA"/>
</dbReference>
<dbReference type="Proteomes" id="UP000239539">
    <property type="component" value="Unassembled WGS sequence"/>
</dbReference>
<proteinExistence type="predicted"/>
<keyword evidence="2" id="KW-1185">Reference proteome</keyword>
<comment type="caution">
    <text evidence="1">The sequence shown here is derived from an EMBL/GenBank/DDBJ whole genome shotgun (WGS) entry which is preliminary data.</text>
</comment>
<sequence length="59" mass="6985">MRIEEQNKCPKVITTTDAMVKDSPLLTSITKYRVINTVKRLEERYNEPYMEMKVCFVSL</sequence>
<gene>
    <name evidence="1" type="ORF">C6Y39_13950</name>
</gene>
<reference evidence="2" key="1">
    <citation type="journal article" date="2020" name="Int. J. Syst. Evol. Microbiol.">
        <title>Alteromonas alba sp. nov., a marine bacterium isolated from the seawater of the West Pacific Ocean.</title>
        <authorList>
            <person name="Sun C."/>
            <person name="Wu Y.-H."/>
            <person name="Xamxidin M."/>
            <person name="Cheng H."/>
            <person name="Xu X.-W."/>
        </authorList>
    </citation>
    <scope>NUCLEOTIDE SEQUENCE [LARGE SCALE GENOMIC DNA]</scope>
    <source>
        <strain evidence="2">9a2</strain>
    </source>
</reference>
<accession>A0ABX5CKR2</accession>
<name>A0ABX5CKR2_9ALTE</name>
<organism evidence="1 2">
    <name type="scientific">Alteromonas gracilis</name>
    <dbReference type="NCBI Taxonomy" id="1479524"/>
    <lineage>
        <taxon>Bacteria</taxon>
        <taxon>Pseudomonadati</taxon>
        <taxon>Pseudomonadota</taxon>
        <taxon>Gammaproteobacteria</taxon>
        <taxon>Alteromonadales</taxon>
        <taxon>Alteromonadaceae</taxon>
        <taxon>Alteromonas/Salinimonas group</taxon>
        <taxon>Alteromonas</taxon>
    </lineage>
</organism>
<evidence type="ECO:0000313" key="1">
    <source>
        <dbReference type="EMBL" id="PRO68149.1"/>
    </source>
</evidence>
<protein>
    <submittedName>
        <fullName evidence="1">Uncharacterized protein</fullName>
    </submittedName>
</protein>